<evidence type="ECO:0000259" key="3">
    <source>
        <dbReference type="PROSITE" id="PS50011"/>
    </source>
</evidence>
<dbReference type="GO" id="GO:0004674">
    <property type="term" value="F:protein serine/threonine kinase activity"/>
    <property type="evidence" value="ECO:0007669"/>
    <property type="project" value="TreeGrafter"/>
</dbReference>
<gene>
    <name evidence="4" type="ORF">HYH03_017991</name>
</gene>
<dbReference type="Pfam" id="PF07714">
    <property type="entry name" value="PK_Tyr_Ser-Thr"/>
    <property type="match status" value="2"/>
</dbReference>
<feature type="signal peptide" evidence="2">
    <location>
        <begin position="1"/>
        <end position="28"/>
    </location>
</feature>
<proteinExistence type="predicted"/>
<dbReference type="PANTHER" id="PTHR44329">
    <property type="entry name" value="SERINE/THREONINE-PROTEIN KINASE TNNI3K-RELATED"/>
    <property type="match status" value="1"/>
</dbReference>
<dbReference type="OrthoDB" id="549390at2759"/>
<dbReference type="InterPro" id="IPR001245">
    <property type="entry name" value="Ser-Thr/Tyr_kinase_cat_dom"/>
</dbReference>
<dbReference type="SUPFAM" id="SSF56112">
    <property type="entry name" value="Protein kinase-like (PK-like)"/>
    <property type="match status" value="1"/>
</dbReference>
<keyword evidence="2" id="KW-0732">Signal</keyword>
<protein>
    <recommendedName>
        <fullName evidence="3">Protein kinase domain-containing protein</fullName>
    </recommendedName>
</protein>
<feature type="domain" description="Protein kinase" evidence="3">
    <location>
        <begin position="370"/>
        <end position="807"/>
    </location>
</feature>
<feature type="region of interest" description="Disordered" evidence="1">
    <location>
        <begin position="259"/>
        <end position="287"/>
    </location>
</feature>
<keyword evidence="5" id="KW-1185">Reference proteome</keyword>
<dbReference type="Proteomes" id="UP000612055">
    <property type="component" value="Unassembled WGS sequence"/>
</dbReference>
<dbReference type="InterPro" id="IPR000719">
    <property type="entry name" value="Prot_kinase_dom"/>
</dbReference>
<feature type="region of interest" description="Disordered" evidence="1">
    <location>
        <begin position="316"/>
        <end position="343"/>
    </location>
</feature>
<sequence>MFSHLEGHLLSVGLNIGVLQLLLDSAAAANLAQEVPAPQSWGRAASGAASDTASGTGNLTLRSAAAAFTSLMGSSGGGTGINGTGFGTGILGSGNGNGAGMGSRTGSHGAPLRSSGAWGFLAAAGASTEEAQPDLAGLHWEQLVRLCAPEELVADLTSLTVISVGAQSVTFQALWRGARVAVRFSSCSSAHPAASAVIRQALVSKALAHPNILQHYSIRCCHLTPASAAASGGRAASTATATAADTTATNAAAAAAAPPATAAAEGSSHGARAVPPEPRATKATVTAPTSAPAAMAASVAAAAAMSAVPAADTVDTAAAPPAPDPASAAAQARALASPSASADFTGEAGRFTLRPHRPPPCNHRLLTTAAKYHATYGASAPGDAVLAERDQLLAELGVRGPRKLRPPPQIAQQGTHAPVAGAAETVSPLLRPLPLSPSGGQVSTATAVAAPAGVQAQVQPPPLLTGPGPCGPDLGGSASSASLSFNSQEGFGNPSLRHALSLHQVAALVRAREGDLLTATIMEHADHSTLDHAVQRGLFSGARVWSPRVALRALLRTALEIAFALQHLHGRGITHGSLCPASVLLKSSNLDRRGFTAKVTNFSLARVCHSSEDASPPRSPTATATATATAITTAIAAAVAAEAAGTGEGPVNGDAAGVSTGVGMPTGRCGAWGGGAVMPRTVLPEAVLPEAVLPEAVLPEAVLPEASELVFMAPEQLGGAAGGKPSDVYAFGVTLFVMATAALPYPAMGVAQVAAGVAAGTLRPSWPASPQPSLRALCAACWEADPRARPSLTQVSAMLQAIEHDVRHQLRNPPPPPLAVLTPAARPVVPLAVVTASVGAGAAAAATAPLPLAPPRRVTSMALDSEASALFSADTAASMPAAAIHTTYASVSAFASVDAGLAAGKDAVDAVEKEGALLGTL</sequence>
<accession>A0A836BNL5</accession>
<comment type="caution">
    <text evidence="4">The sequence shown here is derived from an EMBL/GenBank/DDBJ whole genome shotgun (WGS) entry which is preliminary data.</text>
</comment>
<dbReference type="InterPro" id="IPR051681">
    <property type="entry name" value="Ser/Thr_Kinases-Pseudokinases"/>
</dbReference>
<organism evidence="4 5">
    <name type="scientific">Edaphochlamys debaryana</name>
    <dbReference type="NCBI Taxonomy" id="47281"/>
    <lineage>
        <taxon>Eukaryota</taxon>
        <taxon>Viridiplantae</taxon>
        <taxon>Chlorophyta</taxon>
        <taxon>core chlorophytes</taxon>
        <taxon>Chlorophyceae</taxon>
        <taxon>CS clade</taxon>
        <taxon>Chlamydomonadales</taxon>
        <taxon>Chlamydomonadales incertae sedis</taxon>
        <taxon>Edaphochlamys</taxon>
    </lineage>
</organism>
<dbReference type="PANTHER" id="PTHR44329:SF214">
    <property type="entry name" value="PROTEIN KINASE DOMAIN-CONTAINING PROTEIN"/>
    <property type="match status" value="1"/>
</dbReference>
<dbReference type="GO" id="GO:0005524">
    <property type="term" value="F:ATP binding"/>
    <property type="evidence" value="ECO:0007669"/>
    <property type="project" value="InterPro"/>
</dbReference>
<dbReference type="Gene3D" id="1.10.510.10">
    <property type="entry name" value="Transferase(Phosphotransferase) domain 1"/>
    <property type="match status" value="1"/>
</dbReference>
<dbReference type="EMBL" id="JAEHOE010000188">
    <property type="protein sequence ID" value="KAG2483145.1"/>
    <property type="molecule type" value="Genomic_DNA"/>
</dbReference>
<dbReference type="SMART" id="SM00220">
    <property type="entry name" value="S_TKc"/>
    <property type="match status" value="1"/>
</dbReference>
<dbReference type="PROSITE" id="PS50011">
    <property type="entry name" value="PROTEIN_KINASE_DOM"/>
    <property type="match status" value="1"/>
</dbReference>
<reference evidence="4" key="1">
    <citation type="journal article" date="2020" name="bioRxiv">
        <title>Comparative genomics of Chlamydomonas.</title>
        <authorList>
            <person name="Craig R.J."/>
            <person name="Hasan A.R."/>
            <person name="Ness R.W."/>
            <person name="Keightley P.D."/>
        </authorList>
    </citation>
    <scope>NUCLEOTIDE SEQUENCE</scope>
    <source>
        <strain evidence="4">CCAP 11/70</strain>
    </source>
</reference>
<evidence type="ECO:0000256" key="2">
    <source>
        <dbReference type="SAM" id="SignalP"/>
    </source>
</evidence>
<name>A0A836BNL5_9CHLO</name>
<evidence type="ECO:0000256" key="1">
    <source>
        <dbReference type="SAM" id="MobiDB-lite"/>
    </source>
</evidence>
<evidence type="ECO:0000313" key="4">
    <source>
        <dbReference type="EMBL" id="KAG2483145.1"/>
    </source>
</evidence>
<evidence type="ECO:0000313" key="5">
    <source>
        <dbReference type="Proteomes" id="UP000612055"/>
    </source>
</evidence>
<feature type="chain" id="PRO_5032640261" description="Protein kinase domain-containing protein" evidence="2">
    <location>
        <begin position="29"/>
        <end position="921"/>
    </location>
</feature>
<dbReference type="InterPro" id="IPR011009">
    <property type="entry name" value="Kinase-like_dom_sf"/>
</dbReference>
<dbReference type="AlphaFoldDB" id="A0A836BNL5"/>